<proteinExistence type="predicted"/>
<dbReference type="PANTHER" id="PTHR46745">
    <property type="entry name" value="TSC22 DOMAIN FAMILY PROTEIN 1"/>
    <property type="match status" value="1"/>
</dbReference>
<dbReference type="Gene3D" id="1.20.5.490">
    <property type="entry name" value="Single helix bin"/>
    <property type="match status" value="1"/>
</dbReference>
<evidence type="ECO:0000313" key="2">
    <source>
        <dbReference type="EMBL" id="CEK93269.1"/>
    </source>
</evidence>
<protein>
    <submittedName>
        <fullName evidence="2">Uncharacterized protein</fullName>
    </submittedName>
</protein>
<organism evidence="2">
    <name type="scientific">Arion vulgaris</name>
    <dbReference type="NCBI Taxonomy" id="1028688"/>
    <lineage>
        <taxon>Eukaryota</taxon>
        <taxon>Metazoa</taxon>
        <taxon>Spiralia</taxon>
        <taxon>Lophotrochozoa</taxon>
        <taxon>Mollusca</taxon>
        <taxon>Gastropoda</taxon>
        <taxon>Heterobranchia</taxon>
        <taxon>Euthyneura</taxon>
        <taxon>Panpulmonata</taxon>
        <taxon>Eupulmonata</taxon>
        <taxon>Stylommatophora</taxon>
        <taxon>Helicina</taxon>
        <taxon>Arionoidea</taxon>
        <taxon>Arionidae</taxon>
        <taxon>Arion</taxon>
    </lineage>
</organism>
<sequence>MPSVSPLTINMKEVNGNVGVNQNHITGQRPYTPPSTNPLDNEILDRHPTCLSDFSDYVDLVKRHLMYAVREEVEILKQQIGEMVDRIGQLEYENTVLRSEARPETLNKLQQPRSTQTSQISVPSSNVSTVTSPNLQQLAPQSSQQQLPQQPTS</sequence>
<feature type="region of interest" description="Disordered" evidence="1">
    <location>
        <begin position="101"/>
        <end position="153"/>
    </location>
</feature>
<dbReference type="GO" id="GO:0005829">
    <property type="term" value="C:cytosol"/>
    <property type="evidence" value="ECO:0007669"/>
    <property type="project" value="TreeGrafter"/>
</dbReference>
<feature type="compositionally biased region" description="Polar residues" evidence="1">
    <location>
        <begin position="107"/>
        <end position="120"/>
    </location>
</feature>
<dbReference type="InterPro" id="IPR000580">
    <property type="entry name" value="TSC22/Bun"/>
</dbReference>
<evidence type="ECO:0000256" key="1">
    <source>
        <dbReference type="SAM" id="MobiDB-lite"/>
    </source>
</evidence>
<name>A0A0B7BIT6_9EUPU</name>
<feature type="compositionally biased region" description="Low complexity" evidence="1">
    <location>
        <begin position="121"/>
        <end position="153"/>
    </location>
</feature>
<dbReference type="SUPFAM" id="SSF58026">
    <property type="entry name" value="Delta-sleep-inducing peptide immunoreactive peptide"/>
    <property type="match status" value="1"/>
</dbReference>
<dbReference type="GO" id="GO:0005634">
    <property type="term" value="C:nucleus"/>
    <property type="evidence" value="ECO:0007669"/>
    <property type="project" value="TreeGrafter"/>
</dbReference>
<dbReference type="EMBL" id="HACG01046404">
    <property type="protein sequence ID" value="CEK93269.1"/>
    <property type="molecule type" value="Transcribed_RNA"/>
</dbReference>
<dbReference type="AlphaFoldDB" id="A0A0B7BIT6"/>
<dbReference type="GO" id="GO:0043066">
    <property type="term" value="P:negative regulation of apoptotic process"/>
    <property type="evidence" value="ECO:0007669"/>
    <property type="project" value="TreeGrafter"/>
</dbReference>
<accession>A0A0B7BIT6</accession>
<dbReference type="CDD" id="cd21936">
    <property type="entry name" value="ZIP_TSC22D"/>
    <property type="match status" value="1"/>
</dbReference>
<reference evidence="2" key="1">
    <citation type="submission" date="2014-12" db="EMBL/GenBank/DDBJ databases">
        <title>Insight into the proteome of Arion vulgaris.</title>
        <authorList>
            <person name="Aradska J."/>
            <person name="Bulat T."/>
            <person name="Smidak R."/>
            <person name="Sarate P."/>
            <person name="Gangsoo J."/>
            <person name="Sialana F."/>
            <person name="Bilban M."/>
            <person name="Lubec G."/>
        </authorList>
    </citation>
    <scope>NUCLEOTIDE SEQUENCE</scope>
    <source>
        <tissue evidence="2">Skin</tissue>
    </source>
</reference>
<dbReference type="GO" id="GO:0008284">
    <property type="term" value="P:positive regulation of cell population proliferation"/>
    <property type="evidence" value="ECO:0007669"/>
    <property type="project" value="TreeGrafter"/>
</dbReference>
<dbReference type="Pfam" id="PF01166">
    <property type="entry name" value="TSC22"/>
    <property type="match status" value="1"/>
</dbReference>
<dbReference type="PANTHER" id="PTHR46745:SF1">
    <property type="entry name" value="TSC22 DOMAIN FAMILY PROTEIN 1"/>
    <property type="match status" value="1"/>
</dbReference>
<dbReference type="GO" id="GO:0006357">
    <property type="term" value="P:regulation of transcription by RNA polymerase II"/>
    <property type="evidence" value="ECO:0007669"/>
    <property type="project" value="InterPro"/>
</dbReference>
<gene>
    <name evidence="2" type="primary">ORF193122</name>
</gene>